<dbReference type="PANTHER" id="PTHR12358:SF31">
    <property type="entry name" value="ACYLGLYCEROL KINASE, MITOCHONDRIAL"/>
    <property type="match status" value="1"/>
</dbReference>
<dbReference type="EMBL" id="BNCP01000029">
    <property type="protein sequence ID" value="GIL84336.1"/>
    <property type="molecule type" value="Genomic_DNA"/>
</dbReference>
<name>A0A8J4LW80_9CHLO</name>
<gene>
    <name evidence="3" type="ORF">Vretifemale_13014</name>
    <name evidence="4" type="ORF">Vretimale_15950</name>
</gene>
<proteinExistence type="predicted"/>
<comment type="caution">
    <text evidence="4">The sequence shown here is derived from an EMBL/GenBank/DDBJ whole genome shotgun (WGS) entry which is preliminary data.</text>
</comment>
<organism evidence="4 5">
    <name type="scientific">Volvox reticuliferus</name>
    <dbReference type="NCBI Taxonomy" id="1737510"/>
    <lineage>
        <taxon>Eukaryota</taxon>
        <taxon>Viridiplantae</taxon>
        <taxon>Chlorophyta</taxon>
        <taxon>core chlorophytes</taxon>
        <taxon>Chlorophyceae</taxon>
        <taxon>CS clade</taxon>
        <taxon>Chlamydomonadales</taxon>
        <taxon>Volvocaceae</taxon>
        <taxon>Volvox</taxon>
    </lineage>
</organism>
<feature type="region of interest" description="Disordered" evidence="1">
    <location>
        <begin position="197"/>
        <end position="223"/>
    </location>
</feature>
<dbReference type="InterPro" id="IPR017438">
    <property type="entry name" value="ATP-NAD_kinase_N"/>
</dbReference>
<reference evidence="4" key="1">
    <citation type="journal article" date="2021" name="Proc. Natl. Acad. Sci. U.S.A.">
        <title>Three genomes in the algal genus Volvox reveal the fate of a haploid sex-determining region after a transition to homothallism.</title>
        <authorList>
            <person name="Yamamoto K."/>
            <person name="Hamaji T."/>
            <person name="Kawai-Toyooka H."/>
            <person name="Matsuzaki R."/>
            <person name="Takahashi F."/>
            <person name="Nishimura Y."/>
            <person name="Kawachi M."/>
            <person name="Noguchi H."/>
            <person name="Minakuchi Y."/>
            <person name="Umen J.G."/>
            <person name="Toyoda A."/>
            <person name="Nozaki H."/>
        </authorList>
    </citation>
    <scope>NUCLEOTIDE SEQUENCE</scope>
    <source>
        <strain evidence="4">NIES-3785</strain>
        <strain evidence="3">NIES-3786</strain>
    </source>
</reference>
<evidence type="ECO:0000256" key="1">
    <source>
        <dbReference type="SAM" id="MobiDB-lite"/>
    </source>
</evidence>
<dbReference type="InterPro" id="IPR050187">
    <property type="entry name" value="Lipid_Phosphate_FormReg"/>
</dbReference>
<dbReference type="OrthoDB" id="3853857at2759"/>
<dbReference type="SUPFAM" id="SSF111331">
    <property type="entry name" value="NAD kinase/diacylglycerol kinase-like"/>
    <property type="match status" value="1"/>
</dbReference>
<feature type="domain" description="DAGKc" evidence="2">
    <location>
        <begin position="136"/>
        <end position="310"/>
    </location>
</feature>
<evidence type="ECO:0000313" key="3">
    <source>
        <dbReference type="EMBL" id="GIL84336.1"/>
    </source>
</evidence>
<evidence type="ECO:0000313" key="6">
    <source>
        <dbReference type="Proteomes" id="UP000747110"/>
    </source>
</evidence>
<dbReference type="GO" id="GO:0001727">
    <property type="term" value="F:lipid kinase activity"/>
    <property type="evidence" value="ECO:0007669"/>
    <property type="project" value="TreeGrafter"/>
</dbReference>
<dbReference type="Gene3D" id="2.60.200.40">
    <property type="match status" value="1"/>
</dbReference>
<protein>
    <recommendedName>
        <fullName evidence="2">DAGKc domain-containing protein</fullName>
    </recommendedName>
</protein>
<accession>A0A8J4LW80</accession>
<feature type="compositionally biased region" description="Gly residues" evidence="1">
    <location>
        <begin position="207"/>
        <end position="221"/>
    </location>
</feature>
<feature type="region of interest" description="Disordered" evidence="1">
    <location>
        <begin position="420"/>
        <end position="444"/>
    </location>
</feature>
<dbReference type="EMBL" id="BNCQ01000044">
    <property type="protein sequence ID" value="GIM12639.1"/>
    <property type="molecule type" value="Genomic_DNA"/>
</dbReference>
<evidence type="ECO:0000313" key="5">
    <source>
        <dbReference type="Proteomes" id="UP000722791"/>
    </source>
</evidence>
<dbReference type="Gene3D" id="3.40.50.10330">
    <property type="entry name" value="Probable inorganic polyphosphate/atp-NAD kinase, domain 1"/>
    <property type="match status" value="1"/>
</dbReference>
<dbReference type="Proteomes" id="UP000722791">
    <property type="component" value="Unassembled WGS sequence"/>
</dbReference>
<dbReference type="InterPro" id="IPR001206">
    <property type="entry name" value="Diacylglycerol_kinase_cat_dom"/>
</dbReference>
<dbReference type="Pfam" id="PF00781">
    <property type="entry name" value="DAGK_cat"/>
    <property type="match status" value="1"/>
</dbReference>
<evidence type="ECO:0000313" key="4">
    <source>
        <dbReference type="EMBL" id="GIM12639.1"/>
    </source>
</evidence>
<dbReference type="GO" id="GO:0005737">
    <property type="term" value="C:cytoplasm"/>
    <property type="evidence" value="ECO:0007669"/>
    <property type="project" value="TreeGrafter"/>
</dbReference>
<feature type="region of interest" description="Disordered" evidence="1">
    <location>
        <begin position="457"/>
        <end position="481"/>
    </location>
</feature>
<sequence length="642" mass="67423">MDSLRVDPEKGLNTSTGSIAVRCGASTGTISLTDDGAFCFTPNPVRQRGPFGWLTGWLFRPVGHQVIPADQLLGARLESPRAFTVWFTSEYTTRTGHVTKRLYRAVHTPRFEVSDPEAATKLVTQIRRTVSWWGRDKPPHVAAIINPKAGKGVAAVMFRNQLLPLLRDVAGLRVSEHLTKAPEHATLLVRELTLNARPSLSSSSPPSGGGRSGGIEGGGAAGPAEAAGVADGADLIMFVGGDGTLHEGLQGLFQRADWNVARDTPLVAVPCGSGNGVAASCGLWDITTAAVAVCRGRITPIDVATVLQPPNSRHYCLLSVVYGAMANLDIGTNHLRWLGELRFHLGGLWEILRGRCYSCRVFVLPPDAASAVASAPSATATARAGAAAAVGGSEASDYGGAPSPSVAALEMNNAAATATAGRPSVGSVAAEARRGGGGEGVQEPLLKHEGSACGAIRSAGTGGTGATNNDRNDFDGTEGTLLSQYPYGPPLPLLSQLPCLPARLPDNPSALPAGWKQLTDSFAIFGAYNTQYLALGARANPGGLMSDGAWEVWQLEAHGRRAGAGLRLRCLKVLLGVEDGSFARTPDIMHVVKARAMLFQQRDSATWTVLDGEAVPEAPLYLEVHPRLCRVLVSPVFQEEPL</sequence>
<feature type="compositionally biased region" description="Low complexity" evidence="1">
    <location>
        <begin position="420"/>
        <end position="430"/>
    </location>
</feature>
<dbReference type="AlphaFoldDB" id="A0A8J4LW80"/>
<dbReference type="PANTHER" id="PTHR12358">
    <property type="entry name" value="SPHINGOSINE KINASE"/>
    <property type="match status" value="1"/>
</dbReference>
<dbReference type="PROSITE" id="PS50146">
    <property type="entry name" value="DAGK"/>
    <property type="match status" value="1"/>
</dbReference>
<dbReference type="GO" id="GO:0005524">
    <property type="term" value="F:ATP binding"/>
    <property type="evidence" value="ECO:0007669"/>
    <property type="project" value="UniProtKB-KW"/>
</dbReference>
<dbReference type="InterPro" id="IPR016064">
    <property type="entry name" value="NAD/diacylglycerol_kinase_sf"/>
</dbReference>
<keyword evidence="6" id="KW-1185">Reference proteome</keyword>
<dbReference type="Proteomes" id="UP000747110">
    <property type="component" value="Unassembled WGS sequence"/>
</dbReference>
<evidence type="ECO:0000259" key="2">
    <source>
        <dbReference type="PROSITE" id="PS50146"/>
    </source>
</evidence>
<dbReference type="GO" id="GO:0046512">
    <property type="term" value="P:sphingosine biosynthetic process"/>
    <property type="evidence" value="ECO:0007669"/>
    <property type="project" value="TreeGrafter"/>
</dbReference>
<dbReference type="GO" id="GO:0016020">
    <property type="term" value="C:membrane"/>
    <property type="evidence" value="ECO:0007669"/>
    <property type="project" value="TreeGrafter"/>
</dbReference>